<feature type="compositionally biased region" description="Low complexity" evidence="1">
    <location>
        <begin position="65"/>
        <end position="124"/>
    </location>
</feature>
<keyword evidence="3" id="KW-1185">Reference proteome</keyword>
<dbReference type="AlphaFoldDB" id="A0A0R3MWK3"/>
<evidence type="ECO:0000313" key="2">
    <source>
        <dbReference type="EMBL" id="KRR24235.1"/>
    </source>
</evidence>
<comment type="caution">
    <text evidence="2">The sequence shown here is derived from an EMBL/GenBank/DDBJ whole genome shotgun (WGS) entry which is preliminary data.</text>
</comment>
<feature type="compositionally biased region" description="Low complexity" evidence="1">
    <location>
        <begin position="135"/>
        <end position="156"/>
    </location>
</feature>
<protein>
    <submittedName>
        <fullName evidence="2">Uncharacterized protein</fullName>
    </submittedName>
</protein>
<gene>
    <name evidence="2" type="ORF">CQ13_26115</name>
</gene>
<dbReference type="EMBL" id="LLYA01000156">
    <property type="protein sequence ID" value="KRR24235.1"/>
    <property type="molecule type" value="Genomic_DNA"/>
</dbReference>
<name>A0A0R3MWK3_9BRAD</name>
<evidence type="ECO:0000256" key="1">
    <source>
        <dbReference type="SAM" id="MobiDB-lite"/>
    </source>
</evidence>
<reference evidence="2 3" key="1">
    <citation type="submission" date="2014-03" db="EMBL/GenBank/DDBJ databases">
        <title>Bradyrhizobium valentinum sp. nov., isolated from effective nodules of Lupinus mariae-josephae, a lupine endemic of basic-lime soils in Eastern Spain.</title>
        <authorList>
            <person name="Duran D."/>
            <person name="Rey L."/>
            <person name="Navarro A."/>
            <person name="Busquets A."/>
            <person name="Imperial J."/>
            <person name="Ruiz-Argueso T."/>
        </authorList>
    </citation>
    <scope>NUCLEOTIDE SEQUENCE [LARGE SCALE GENOMIC DNA]</scope>
    <source>
        <strain evidence="2 3">Ro19</strain>
    </source>
</reference>
<dbReference type="RefSeq" id="WP_057844363.1">
    <property type="nucleotide sequence ID" value="NZ_LLYA01000156.1"/>
</dbReference>
<feature type="region of interest" description="Disordered" evidence="1">
    <location>
        <begin position="50"/>
        <end position="199"/>
    </location>
</feature>
<feature type="compositionally biased region" description="Basic and acidic residues" evidence="1">
    <location>
        <begin position="157"/>
        <end position="185"/>
    </location>
</feature>
<sequence length="235" mass="25057">MRASTAFFAGAGTVVVAVAAGLGGGYLAANIVSPPTQVISKLERRMSAEPIPVSTEPSQPVPYLAATAAAANTAPAQEQPQTQPQQTQPLQPQTQPQPQTAAAAPAANNASTEEKTANNAAAAQPVPPPPKPSKPAEQAGENTAPPEKAAAPQEAFAKARDADLKRAAAEQRRAERRQRWADKRRFQQPRGQDLEGVEAQVREATEPRRIIIREEAFAGEPARIEMPRIRLFDQD</sequence>
<organism evidence="2 3">
    <name type="scientific">Bradyrhizobium retamae</name>
    <dbReference type="NCBI Taxonomy" id="1300035"/>
    <lineage>
        <taxon>Bacteria</taxon>
        <taxon>Pseudomonadati</taxon>
        <taxon>Pseudomonadota</taxon>
        <taxon>Alphaproteobacteria</taxon>
        <taxon>Hyphomicrobiales</taxon>
        <taxon>Nitrobacteraceae</taxon>
        <taxon>Bradyrhizobium</taxon>
    </lineage>
</organism>
<accession>A0A0R3MWK3</accession>
<dbReference type="OrthoDB" id="8256661at2"/>
<dbReference type="Proteomes" id="UP000052023">
    <property type="component" value="Unassembled WGS sequence"/>
</dbReference>
<evidence type="ECO:0000313" key="3">
    <source>
        <dbReference type="Proteomes" id="UP000052023"/>
    </source>
</evidence>
<proteinExistence type="predicted"/>